<reference evidence="2 3" key="1">
    <citation type="journal article" date="2023" name="Plants (Basel)">
        <title>Bridging the Gap: Combining Genomics and Transcriptomics Approaches to Understand Stylosanthes scabra, an Orphan Legume from the Brazilian Caatinga.</title>
        <authorList>
            <person name="Ferreira-Neto J.R.C."/>
            <person name="da Silva M.D."/>
            <person name="Binneck E."/>
            <person name="de Melo N.F."/>
            <person name="da Silva R.H."/>
            <person name="de Melo A.L.T.M."/>
            <person name="Pandolfi V."/>
            <person name="Bustamante F.O."/>
            <person name="Brasileiro-Vidal A.C."/>
            <person name="Benko-Iseppon A.M."/>
        </authorList>
    </citation>
    <scope>NUCLEOTIDE SEQUENCE [LARGE SCALE GENOMIC DNA]</scope>
    <source>
        <tissue evidence="2">Leaves</tissue>
    </source>
</reference>
<evidence type="ECO:0000313" key="2">
    <source>
        <dbReference type="EMBL" id="MED6119915.1"/>
    </source>
</evidence>
<protein>
    <submittedName>
        <fullName evidence="2">Uncharacterized protein</fullName>
    </submittedName>
</protein>
<dbReference type="Proteomes" id="UP001341840">
    <property type="component" value="Unassembled WGS sequence"/>
</dbReference>
<evidence type="ECO:0000313" key="3">
    <source>
        <dbReference type="Proteomes" id="UP001341840"/>
    </source>
</evidence>
<organism evidence="2 3">
    <name type="scientific">Stylosanthes scabra</name>
    <dbReference type="NCBI Taxonomy" id="79078"/>
    <lineage>
        <taxon>Eukaryota</taxon>
        <taxon>Viridiplantae</taxon>
        <taxon>Streptophyta</taxon>
        <taxon>Embryophyta</taxon>
        <taxon>Tracheophyta</taxon>
        <taxon>Spermatophyta</taxon>
        <taxon>Magnoliopsida</taxon>
        <taxon>eudicotyledons</taxon>
        <taxon>Gunneridae</taxon>
        <taxon>Pentapetalae</taxon>
        <taxon>rosids</taxon>
        <taxon>fabids</taxon>
        <taxon>Fabales</taxon>
        <taxon>Fabaceae</taxon>
        <taxon>Papilionoideae</taxon>
        <taxon>50 kb inversion clade</taxon>
        <taxon>dalbergioids sensu lato</taxon>
        <taxon>Dalbergieae</taxon>
        <taxon>Pterocarpus clade</taxon>
        <taxon>Stylosanthes</taxon>
    </lineage>
</organism>
<feature type="compositionally biased region" description="Polar residues" evidence="1">
    <location>
        <begin position="84"/>
        <end position="103"/>
    </location>
</feature>
<keyword evidence="3" id="KW-1185">Reference proteome</keyword>
<feature type="compositionally biased region" description="Basic residues" evidence="1">
    <location>
        <begin position="65"/>
        <end position="75"/>
    </location>
</feature>
<proteinExistence type="predicted"/>
<evidence type="ECO:0000256" key="1">
    <source>
        <dbReference type="SAM" id="MobiDB-lite"/>
    </source>
</evidence>
<feature type="region of interest" description="Disordered" evidence="1">
    <location>
        <begin position="36"/>
        <end position="126"/>
    </location>
</feature>
<accession>A0ABU6R7H5</accession>
<name>A0ABU6R7H5_9FABA</name>
<dbReference type="EMBL" id="JASCZI010030253">
    <property type="protein sequence ID" value="MED6119915.1"/>
    <property type="molecule type" value="Genomic_DNA"/>
</dbReference>
<sequence>MRRSNRLRMGKRSLPSAATQQVEIVDIEDDLSDFPLDITPNPIANPNPIASPPQVLELPPPIVKRTPKGRVKKSAPRTPVKRITPSSPENQVDSEPHTENQAFPQPPIDTEPEVENQNSVPAEVGF</sequence>
<gene>
    <name evidence="2" type="ORF">PIB30_016123</name>
</gene>
<comment type="caution">
    <text evidence="2">The sequence shown here is derived from an EMBL/GenBank/DDBJ whole genome shotgun (WGS) entry which is preliminary data.</text>
</comment>